<dbReference type="InterPro" id="IPR050221">
    <property type="entry name" value="26S_Proteasome_ATPase"/>
</dbReference>
<evidence type="ECO:0000256" key="2">
    <source>
        <dbReference type="ARBA" id="ARBA00022741"/>
    </source>
</evidence>
<dbReference type="PANTHER" id="PTHR23073">
    <property type="entry name" value="26S PROTEASOME REGULATORY SUBUNIT"/>
    <property type="match status" value="1"/>
</dbReference>
<dbReference type="Gene3D" id="3.40.50.300">
    <property type="entry name" value="P-loop containing nucleotide triphosphate hydrolases"/>
    <property type="match status" value="1"/>
</dbReference>
<dbReference type="GO" id="GO:0016887">
    <property type="term" value="F:ATP hydrolysis activity"/>
    <property type="evidence" value="ECO:0007669"/>
    <property type="project" value="InterPro"/>
</dbReference>
<dbReference type="InterPro" id="IPR003593">
    <property type="entry name" value="AAA+_ATPase"/>
</dbReference>
<dbReference type="RefSeq" id="WP_105294526.1">
    <property type="nucleotide sequence ID" value="NZ_PUEV01000012.1"/>
</dbReference>
<keyword evidence="2" id="KW-0547">Nucleotide-binding</keyword>
<keyword evidence="5" id="KW-0131">Cell cycle</keyword>
<proteinExistence type="inferred from homology"/>
<accession>A0A9X7P039</accession>
<gene>
    <name evidence="5" type="ORF">C5U48_02555</name>
</gene>
<evidence type="ECO:0000313" key="5">
    <source>
        <dbReference type="EMBL" id="PQM53710.1"/>
    </source>
</evidence>
<dbReference type="InterPro" id="IPR027417">
    <property type="entry name" value="P-loop_NTPase"/>
</dbReference>
<evidence type="ECO:0000256" key="3">
    <source>
        <dbReference type="ARBA" id="ARBA00022840"/>
    </source>
</evidence>
<evidence type="ECO:0000259" key="4">
    <source>
        <dbReference type="SMART" id="SM00382"/>
    </source>
</evidence>
<keyword evidence="5" id="KW-0132">Cell division</keyword>
<dbReference type="AlphaFoldDB" id="A0A9X7P039"/>
<dbReference type="SUPFAM" id="SSF52540">
    <property type="entry name" value="P-loop containing nucleoside triphosphate hydrolases"/>
    <property type="match status" value="1"/>
</dbReference>
<dbReference type="Proteomes" id="UP000237911">
    <property type="component" value="Unassembled WGS sequence"/>
</dbReference>
<dbReference type="Pfam" id="PF00004">
    <property type="entry name" value="AAA"/>
    <property type="match status" value="1"/>
</dbReference>
<protein>
    <submittedName>
        <fullName evidence="5">Cell division protein</fullName>
    </submittedName>
</protein>
<name>A0A9X7P039_9MYCO</name>
<sequence length="448" mass="47619">MTSTTDSRRPITDLKAWLESLPGGDIPHTLRVLGELLLGVTDQQREESALRFTLRVLGVTGFNEIIEEGRDLNGVQALTFGRALGELIEKHQAECGPGEHVDAPSWTQTKVGSSVFRHPALLRAGFPAGTLLDVPCVAQIRTKASYAYPPEITIHTRSEDQAGAREVLDRIQARADELNPYRGKVVRASYAGNLQLTVIDLPTSLSRETVIVDPLVWKEIDLGVSAVKDQCELLNRHGLGSRRGVLLVGPPGTGKSAVSAVIARELVADGFTAIYVEAKAGSQLLTAVVETAQKLGGPVLLILEDIDLFVHQRGRGDTRALSEMLQAMDIATDAPILTLASTNDATTLDAAAVRAGRFDSVVEAGYPTRGAAASILAVLIDGIPGSSNVDCAAVAARLPEKTSGADVREIVRRGVLTTKGGELSTAALLAEIGSGRYRAEMPGDGRYL</sequence>
<dbReference type="SMART" id="SM00382">
    <property type="entry name" value="AAA"/>
    <property type="match status" value="1"/>
</dbReference>
<reference evidence="5 6" key="1">
    <citation type="submission" date="2018-02" db="EMBL/GenBank/DDBJ databases">
        <title>Draft genome sequence of Mycobacterium virginiense isolated from mud of a swine farm in Japan.</title>
        <authorList>
            <person name="Ohya K."/>
        </authorList>
    </citation>
    <scope>NUCLEOTIDE SEQUENCE [LARGE SCALE GENOMIC DNA]</scope>
    <source>
        <strain evidence="5 6">GF75</strain>
    </source>
</reference>
<dbReference type="EMBL" id="PUEV01000012">
    <property type="protein sequence ID" value="PQM53710.1"/>
    <property type="molecule type" value="Genomic_DNA"/>
</dbReference>
<keyword evidence="3" id="KW-0067">ATP-binding</keyword>
<dbReference type="InterPro" id="IPR003959">
    <property type="entry name" value="ATPase_AAA_core"/>
</dbReference>
<keyword evidence="6" id="KW-1185">Reference proteome</keyword>
<comment type="caution">
    <text evidence="5">The sequence shown here is derived from an EMBL/GenBank/DDBJ whole genome shotgun (WGS) entry which is preliminary data.</text>
</comment>
<dbReference type="Gene3D" id="1.10.8.60">
    <property type="match status" value="1"/>
</dbReference>
<dbReference type="GO" id="GO:0051301">
    <property type="term" value="P:cell division"/>
    <property type="evidence" value="ECO:0007669"/>
    <property type="project" value="UniProtKB-KW"/>
</dbReference>
<dbReference type="GO" id="GO:0005524">
    <property type="term" value="F:ATP binding"/>
    <property type="evidence" value="ECO:0007669"/>
    <property type="project" value="UniProtKB-KW"/>
</dbReference>
<organism evidence="5 6">
    <name type="scientific">Mycolicibacter virginiensis</name>
    <dbReference type="NCBI Taxonomy" id="1795032"/>
    <lineage>
        <taxon>Bacteria</taxon>
        <taxon>Bacillati</taxon>
        <taxon>Actinomycetota</taxon>
        <taxon>Actinomycetes</taxon>
        <taxon>Mycobacteriales</taxon>
        <taxon>Mycobacteriaceae</taxon>
        <taxon>Mycolicibacter</taxon>
    </lineage>
</organism>
<feature type="domain" description="AAA+ ATPase" evidence="4">
    <location>
        <begin position="241"/>
        <end position="368"/>
    </location>
</feature>
<dbReference type="CDD" id="cd19481">
    <property type="entry name" value="RecA-like_protease"/>
    <property type="match status" value="1"/>
</dbReference>
<comment type="similarity">
    <text evidence="1">Belongs to the AAA ATPase family.</text>
</comment>
<evidence type="ECO:0000256" key="1">
    <source>
        <dbReference type="ARBA" id="ARBA00006914"/>
    </source>
</evidence>
<evidence type="ECO:0000313" key="6">
    <source>
        <dbReference type="Proteomes" id="UP000237911"/>
    </source>
</evidence>